<evidence type="ECO:0000313" key="2">
    <source>
        <dbReference type="Proteomes" id="UP000233440"/>
    </source>
</evidence>
<dbReference type="EMBL" id="PIQO01000006">
    <property type="protein sequence ID" value="PKR85089.1"/>
    <property type="molecule type" value="Genomic_DNA"/>
</dbReference>
<organism evidence="1 2">
    <name type="scientific">Heyndrickxia camelliae</name>
    <dbReference type="NCBI Taxonomy" id="1707093"/>
    <lineage>
        <taxon>Bacteria</taxon>
        <taxon>Bacillati</taxon>
        <taxon>Bacillota</taxon>
        <taxon>Bacilli</taxon>
        <taxon>Bacillales</taxon>
        <taxon>Bacillaceae</taxon>
        <taxon>Heyndrickxia</taxon>
    </lineage>
</organism>
<dbReference type="Pfam" id="PF11116">
    <property type="entry name" value="DUF2624"/>
    <property type="match status" value="1"/>
</dbReference>
<accession>A0A2N3LKM8</accession>
<dbReference type="InterPro" id="IPR020277">
    <property type="entry name" value="DUF2624"/>
</dbReference>
<dbReference type="OrthoDB" id="2969575at2"/>
<sequence>MKLLQNVINYKINIITGDELLKYAKQFNVQLTKADASKIAAYLRGKNLNIFSDSDRAKAIKDVAKITSPEIAKEINKVLVQFTK</sequence>
<protein>
    <submittedName>
        <fullName evidence="1">DUF2624 domain-containing protein</fullName>
    </submittedName>
</protein>
<dbReference type="RefSeq" id="WP_101354069.1">
    <property type="nucleotide sequence ID" value="NZ_PIQO01000006.1"/>
</dbReference>
<proteinExistence type="predicted"/>
<name>A0A2N3LKM8_9BACI</name>
<keyword evidence="2" id="KW-1185">Reference proteome</keyword>
<dbReference type="Proteomes" id="UP000233440">
    <property type="component" value="Unassembled WGS sequence"/>
</dbReference>
<evidence type="ECO:0000313" key="1">
    <source>
        <dbReference type="EMBL" id="PKR85089.1"/>
    </source>
</evidence>
<gene>
    <name evidence="1" type="ORF">CWO92_10010</name>
</gene>
<comment type="caution">
    <text evidence="1">The sequence shown here is derived from an EMBL/GenBank/DDBJ whole genome shotgun (WGS) entry which is preliminary data.</text>
</comment>
<reference evidence="1 2" key="1">
    <citation type="submission" date="2017-11" db="EMBL/GenBank/DDBJ databases">
        <title>Bacillus camelliae sp. nov., isolated from pu'er tea.</title>
        <authorList>
            <person name="Niu L."/>
        </authorList>
    </citation>
    <scope>NUCLEOTIDE SEQUENCE [LARGE SCALE GENOMIC DNA]</scope>
    <source>
        <strain evidence="1 2">7578-1</strain>
    </source>
</reference>
<dbReference type="AlphaFoldDB" id="A0A2N3LKM8"/>